<sequence>MLFWRCVDGTTRAVAGRRCGQHREDRAAGQHRQQRRQCADRWLPSARERVEARGRAGPETRHHERQQVRVRFNKVIEGAGKAITIDSGGIDLADWAYAMRGVSGDDVVTIKSNEGTFNQSPGNGTAEELDQTTINLLTAVRTDRVKGFLAAHPKLVAVG</sequence>
<dbReference type="Proteomes" id="UP001501470">
    <property type="component" value="Unassembled WGS sequence"/>
</dbReference>
<evidence type="ECO:0000313" key="1">
    <source>
        <dbReference type="EMBL" id="GAA1548804.1"/>
    </source>
</evidence>
<protein>
    <submittedName>
        <fullName evidence="1">Uncharacterized protein</fullName>
    </submittedName>
</protein>
<reference evidence="1 2" key="1">
    <citation type="journal article" date="2019" name="Int. J. Syst. Evol. Microbiol.">
        <title>The Global Catalogue of Microorganisms (GCM) 10K type strain sequencing project: providing services to taxonomists for standard genome sequencing and annotation.</title>
        <authorList>
            <consortium name="The Broad Institute Genomics Platform"/>
            <consortium name="The Broad Institute Genome Sequencing Center for Infectious Disease"/>
            <person name="Wu L."/>
            <person name="Ma J."/>
        </authorList>
    </citation>
    <scope>NUCLEOTIDE SEQUENCE [LARGE SCALE GENOMIC DNA]</scope>
    <source>
        <strain evidence="1 2">JCM 15933</strain>
    </source>
</reference>
<dbReference type="EMBL" id="BAAAQD010000020">
    <property type="protein sequence ID" value="GAA1548804.1"/>
    <property type="molecule type" value="Genomic_DNA"/>
</dbReference>
<name>A0ABN2BWG2_9ACTN</name>
<organism evidence="1 2">
    <name type="scientific">Dactylosporangium maewongense</name>
    <dbReference type="NCBI Taxonomy" id="634393"/>
    <lineage>
        <taxon>Bacteria</taxon>
        <taxon>Bacillati</taxon>
        <taxon>Actinomycetota</taxon>
        <taxon>Actinomycetes</taxon>
        <taxon>Micromonosporales</taxon>
        <taxon>Micromonosporaceae</taxon>
        <taxon>Dactylosporangium</taxon>
    </lineage>
</organism>
<keyword evidence="2" id="KW-1185">Reference proteome</keyword>
<evidence type="ECO:0000313" key="2">
    <source>
        <dbReference type="Proteomes" id="UP001501470"/>
    </source>
</evidence>
<accession>A0ABN2BWG2</accession>
<comment type="caution">
    <text evidence="1">The sequence shown here is derived from an EMBL/GenBank/DDBJ whole genome shotgun (WGS) entry which is preliminary data.</text>
</comment>
<gene>
    <name evidence="1" type="ORF">GCM10009827_081480</name>
</gene>
<proteinExistence type="predicted"/>